<dbReference type="PANTHER" id="PTHR43394:SF1">
    <property type="entry name" value="ATP-BINDING CASSETTE SUB-FAMILY B MEMBER 10, MITOCHONDRIAL"/>
    <property type="match status" value="1"/>
</dbReference>
<dbReference type="OrthoDB" id="9759820at2"/>
<dbReference type="GO" id="GO:0016887">
    <property type="term" value="F:ATP hydrolysis activity"/>
    <property type="evidence" value="ECO:0007669"/>
    <property type="project" value="InterPro"/>
</dbReference>
<evidence type="ECO:0000256" key="6">
    <source>
        <dbReference type="ARBA" id="ARBA00022840"/>
    </source>
</evidence>
<dbReference type="RefSeq" id="WP_135795369.1">
    <property type="nucleotide sequence ID" value="NZ_CP032096.1"/>
</dbReference>
<keyword evidence="5" id="KW-0547">Nucleotide-binding</keyword>
<dbReference type="PROSITE" id="PS50929">
    <property type="entry name" value="ABC_TM1F"/>
    <property type="match status" value="1"/>
</dbReference>
<dbReference type="InterPro" id="IPR036640">
    <property type="entry name" value="ABC1_TM_sf"/>
</dbReference>
<dbReference type="SUPFAM" id="SSF52540">
    <property type="entry name" value="P-loop containing nucleoside triphosphate hydrolases"/>
    <property type="match status" value="1"/>
</dbReference>
<dbReference type="InterPro" id="IPR003593">
    <property type="entry name" value="AAA+_ATPase"/>
</dbReference>
<gene>
    <name evidence="13" type="ORF">GHNINEIG_00713</name>
</gene>
<keyword evidence="13" id="KW-0378">Hydrolase</keyword>
<keyword evidence="7 10" id="KW-1133">Transmembrane helix</keyword>
<dbReference type="Gene3D" id="3.40.50.300">
    <property type="entry name" value="P-loop containing nucleotide triphosphate hydrolases"/>
    <property type="match status" value="1"/>
</dbReference>
<dbReference type="InterPro" id="IPR011527">
    <property type="entry name" value="ABC1_TM_dom"/>
</dbReference>
<dbReference type="PROSITE" id="PS50893">
    <property type="entry name" value="ABC_TRANSPORTER_2"/>
    <property type="match status" value="1"/>
</dbReference>
<evidence type="ECO:0000256" key="2">
    <source>
        <dbReference type="ARBA" id="ARBA00022448"/>
    </source>
</evidence>
<evidence type="ECO:0000256" key="3">
    <source>
        <dbReference type="ARBA" id="ARBA00022475"/>
    </source>
</evidence>
<feature type="transmembrane region" description="Helical" evidence="10">
    <location>
        <begin position="104"/>
        <end position="128"/>
    </location>
</feature>
<name>A0A4P7NY16_9GAMM</name>
<dbReference type="FunFam" id="3.40.50.300:FF:000221">
    <property type="entry name" value="Multidrug ABC transporter ATP-binding protein"/>
    <property type="match status" value="1"/>
</dbReference>
<organism evidence="13 14">
    <name type="scientific">Hydrogenovibrio crunogenus</name>
    <dbReference type="NCBI Taxonomy" id="39765"/>
    <lineage>
        <taxon>Bacteria</taxon>
        <taxon>Pseudomonadati</taxon>
        <taxon>Pseudomonadota</taxon>
        <taxon>Gammaproteobacteria</taxon>
        <taxon>Thiotrichales</taxon>
        <taxon>Piscirickettsiaceae</taxon>
        <taxon>Hydrogenovibrio</taxon>
    </lineage>
</organism>
<dbReference type="Gene3D" id="1.20.1560.10">
    <property type="entry name" value="ABC transporter type 1, transmembrane domain"/>
    <property type="match status" value="1"/>
</dbReference>
<dbReference type="EC" id="3.6.3.-" evidence="13"/>
<dbReference type="PROSITE" id="PS00211">
    <property type="entry name" value="ABC_TRANSPORTER_1"/>
    <property type="match status" value="1"/>
</dbReference>
<feature type="domain" description="ABC transporter" evidence="11">
    <location>
        <begin position="388"/>
        <end position="621"/>
    </location>
</feature>
<dbReference type="PANTHER" id="PTHR43394">
    <property type="entry name" value="ATP-DEPENDENT PERMEASE MDL1, MITOCHONDRIAL"/>
    <property type="match status" value="1"/>
</dbReference>
<evidence type="ECO:0000259" key="12">
    <source>
        <dbReference type="PROSITE" id="PS50929"/>
    </source>
</evidence>
<dbReference type="CDD" id="cd07346">
    <property type="entry name" value="ABC_6TM_exporters"/>
    <property type="match status" value="1"/>
</dbReference>
<dbReference type="Proteomes" id="UP000296201">
    <property type="component" value="Chromosome"/>
</dbReference>
<comment type="subcellular location">
    <subcellularLocation>
        <location evidence="1">Cell membrane</location>
        <topology evidence="1">Multi-pass membrane protein</topology>
    </subcellularLocation>
</comment>
<evidence type="ECO:0000256" key="5">
    <source>
        <dbReference type="ARBA" id="ARBA00022741"/>
    </source>
</evidence>
<evidence type="ECO:0000256" key="1">
    <source>
        <dbReference type="ARBA" id="ARBA00004651"/>
    </source>
</evidence>
<keyword evidence="6 13" id="KW-0067">ATP-binding</keyword>
<evidence type="ECO:0000259" key="11">
    <source>
        <dbReference type="PROSITE" id="PS50893"/>
    </source>
</evidence>
<keyword evidence="4 10" id="KW-0812">Transmembrane</keyword>
<dbReference type="GO" id="GO:0015421">
    <property type="term" value="F:ABC-type oligopeptide transporter activity"/>
    <property type="evidence" value="ECO:0007669"/>
    <property type="project" value="TreeGrafter"/>
</dbReference>
<evidence type="ECO:0000256" key="7">
    <source>
        <dbReference type="ARBA" id="ARBA00022989"/>
    </source>
</evidence>
<feature type="transmembrane region" description="Helical" evidence="10">
    <location>
        <begin position="58"/>
        <end position="78"/>
    </location>
</feature>
<feature type="region of interest" description="Disordered" evidence="9">
    <location>
        <begin position="1"/>
        <end position="23"/>
    </location>
</feature>
<dbReference type="GO" id="GO:0005886">
    <property type="term" value="C:plasma membrane"/>
    <property type="evidence" value="ECO:0007669"/>
    <property type="project" value="UniProtKB-SubCell"/>
</dbReference>
<keyword evidence="8 10" id="KW-0472">Membrane</keyword>
<reference evidence="13 14" key="1">
    <citation type="submission" date="2018-08" db="EMBL/GenBank/DDBJ databases">
        <title>Horizontal acquisition of hydrogen conversion ability and other habitat adaptations in Hydrogenovibrio crunogenus strains.</title>
        <authorList>
            <person name="Gonnella G."/>
            <person name="Adam N."/>
            <person name="Perner M."/>
        </authorList>
    </citation>
    <scope>NUCLEOTIDE SEQUENCE [LARGE SCALE GENOMIC DNA]</scope>
    <source>
        <strain evidence="13 14">SP-41</strain>
    </source>
</reference>
<evidence type="ECO:0000256" key="10">
    <source>
        <dbReference type="SAM" id="Phobius"/>
    </source>
</evidence>
<evidence type="ECO:0000256" key="8">
    <source>
        <dbReference type="ARBA" id="ARBA00023136"/>
    </source>
</evidence>
<dbReference type="SMART" id="SM00382">
    <property type="entry name" value="AAA"/>
    <property type="match status" value="1"/>
</dbReference>
<proteinExistence type="predicted"/>
<feature type="domain" description="ABC transmembrane type-1" evidence="12">
    <location>
        <begin position="58"/>
        <end position="354"/>
    </location>
</feature>
<accession>A0A4P7NY16</accession>
<dbReference type="GO" id="GO:0005524">
    <property type="term" value="F:ATP binding"/>
    <property type="evidence" value="ECO:0007669"/>
    <property type="project" value="UniProtKB-KW"/>
</dbReference>
<dbReference type="InterPro" id="IPR039421">
    <property type="entry name" value="Type_1_exporter"/>
</dbReference>
<feature type="transmembrane region" description="Helical" evidence="10">
    <location>
        <begin position="298"/>
        <end position="320"/>
    </location>
</feature>
<dbReference type="AlphaFoldDB" id="A0A4P7NY16"/>
<dbReference type="InterPro" id="IPR017871">
    <property type="entry name" value="ABC_transporter-like_CS"/>
</dbReference>
<dbReference type="Pfam" id="PF00005">
    <property type="entry name" value="ABC_tran"/>
    <property type="match status" value="1"/>
</dbReference>
<dbReference type="EMBL" id="CP032096">
    <property type="protein sequence ID" value="QBZ82681.1"/>
    <property type="molecule type" value="Genomic_DNA"/>
</dbReference>
<keyword evidence="2" id="KW-0813">Transport</keyword>
<dbReference type="InterPro" id="IPR003439">
    <property type="entry name" value="ABC_transporter-like_ATP-bd"/>
</dbReference>
<feature type="transmembrane region" description="Helical" evidence="10">
    <location>
        <begin position="211"/>
        <end position="227"/>
    </location>
</feature>
<evidence type="ECO:0000313" key="14">
    <source>
        <dbReference type="Proteomes" id="UP000296201"/>
    </source>
</evidence>
<evidence type="ECO:0000256" key="4">
    <source>
        <dbReference type="ARBA" id="ARBA00022692"/>
    </source>
</evidence>
<evidence type="ECO:0000313" key="13">
    <source>
        <dbReference type="EMBL" id="QBZ82681.1"/>
    </source>
</evidence>
<protein>
    <submittedName>
        <fullName evidence="13">Multidrug export ATP-binding/permease protein</fullName>
        <ecNumber evidence="13">3.6.3.-</ecNumber>
    </submittedName>
</protein>
<evidence type="ECO:0000256" key="9">
    <source>
        <dbReference type="SAM" id="MobiDB-lite"/>
    </source>
</evidence>
<keyword evidence="3" id="KW-1003">Cell membrane</keyword>
<dbReference type="InterPro" id="IPR027417">
    <property type="entry name" value="P-loop_NTPase"/>
</dbReference>
<feature type="compositionally biased region" description="Low complexity" evidence="9">
    <location>
        <begin position="1"/>
        <end position="13"/>
    </location>
</feature>
<dbReference type="SUPFAM" id="SSF90123">
    <property type="entry name" value="ABC transporter transmembrane region"/>
    <property type="match status" value="1"/>
</dbReference>
<keyword evidence="14" id="KW-1185">Reference proteome</keyword>
<dbReference type="Pfam" id="PF00664">
    <property type="entry name" value="ABC_membrane"/>
    <property type="match status" value="1"/>
</dbReference>
<sequence>MSQASSNISSNESSLDRNVEGANDSYLNDTQPTQVAYSWQRIFDLVVQHKPRLIKAHIIAFLAMMATVPLPLLLPLLVDEVLLQQPGWIVHSLNHIIPESWQTALGYILIVTLATILLRILGVAFGVWQVQQFTLISKDVTYRIRTDLLARIQGVAMSQYETMGSGSVTATMVNDVNTLDTFLGTTVGKLILAVFSLVGVTAVLLWLHWELALFILFMNPVVVYFTMRMGRKVKTLKKDENSAVDAFQQSLSETLDALQQVRAANQDSPFFQRIRGSAYEIKRHSEAFTWKSEAASRLSFLIFLIGFDIFRGVSFLMVVFSNLSIGEMMAVFGYLWFMMGPVQEILAIQYSYSAGSGALQRINQVLDLKQEPRYPALKNPFDAKEVSVEVKNVSFHYPGKEEAVLHNLNFTIEPGEKLAFVGASGGGKTTLVQLLLGFYEQESGDICYNGVSIKEIGQQRVRENIATVLQQPVLFQQSVRFNLSLGQDLPDEKLWQALEMAQLKEVIEALEYQLETVVGRNGIKLSGGQRQRLAIARMILQDPKVVIMDEATSALDMETERKLYVDLAPFLAGRTTLIVAHRLSSIKQADRILVFEDGHIIESGSHEDLVVSGGTYQRLYR</sequence>
<feature type="transmembrane region" description="Helical" evidence="10">
    <location>
        <begin position="182"/>
        <end position="205"/>
    </location>
</feature>